<reference evidence="1" key="1">
    <citation type="journal article" date="2020" name="Fungal Divers.">
        <title>Resolving the Mortierellaceae phylogeny through synthesis of multi-gene phylogenetics and phylogenomics.</title>
        <authorList>
            <person name="Vandepol N."/>
            <person name="Liber J."/>
            <person name="Desiro A."/>
            <person name="Na H."/>
            <person name="Kennedy M."/>
            <person name="Barry K."/>
            <person name="Grigoriev I.V."/>
            <person name="Miller A.N."/>
            <person name="O'Donnell K."/>
            <person name="Stajich J.E."/>
            <person name="Bonito G."/>
        </authorList>
    </citation>
    <scope>NUCLEOTIDE SEQUENCE</scope>
    <source>
        <strain evidence="1">KOD1015</strain>
    </source>
</reference>
<dbReference type="EMBL" id="JAABOA010004726">
    <property type="protein sequence ID" value="KAF9577514.1"/>
    <property type="molecule type" value="Genomic_DNA"/>
</dbReference>
<protein>
    <submittedName>
        <fullName evidence="1">Uncharacterized protein</fullName>
    </submittedName>
</protein>
<dbReference type="AlphaFoldDB" id="A0A9P6FLM8"/>
<dbReference type="Proteomes" id="UP000780801">
    <property type="component" value="Unassembled WGS sequence"/>
</dbReference>
<sequence>MGPQQQQQQQQPQPLVPLKTAILRIAINAAPEILDDLAFAFSRTLTRLCLSFELTPSQASVSQGSDDSFIWKQSSMGDGQPLEWTHLCVGQHWPSLPRLSHLQVVGHGQEQIWLLPGALSPALETVSVIEKQAIEGLEVTADAEAVWITPAKLSRLKRLTLLGTPAVTFHPDTLSSTSELEELVLGTRYRYMDLIEKMCYETGLGDQVDVYWKHEKLWTRHAGWDWRLPQLVHLELEGIFASTFQFQWLDYCPVLKRLYLMTGQDSPRMIQKRDLERNGTLIISHRALEKFKVSGSISIQDEALVLIREILFPSLIDLDVPQTIKTV</sequence>
<gene>
    <name evidence="1" type="ORF">BGW38_007226</name>
</gene>
<accession>A0A9P6FLM8</accession>
<proteinExistence type="predicted"/>
<evidence type="ECO:0000313" key="1">
    <source>
        <dbReference type="EMBL" id="KAF9577514.1"/>
    </source>
</evidence>
<name>A0A9P6FLM8_9FUNG</name>
<dbReference type="SUPFAM" id="SSF52047">
    <property type="entry name" value="RNI-like"/>
    <property type="match status" value="1"/>
</dbReference>
<dbReference type="OrthoDB" id="2369460at2759"/>
<comment type="caution">
    <text evidence="1">The sequence shown here is derived from an EMBL/GenBank/DDBJ whole genome shotgun (WGS) entry which is preliminary data.</text>
</comment>
<evidence type="ECO:0000313" key="2">
    <source>
        <dbReference type="Proteomes" id="UP000780801"/>
    </source>
</evidence>
<organism evidence="1 2">
    <name type="scientific">Lunasporangiospora selenospora</name>
    <dbReference type="NCBI Taxonomy" id="979761"/>
    <lineage>
        <taxon>Eukaryota</taxon>
        <taxon>Fungi</taxon>
        <taxon>Fungi incertae sedis</taxon>
        <taxon>Mucoromycota</taxon>
        <taxon>Mortierellomycotina</taxon>
        <taxon>Mortierellomycetes</taxon>
        <taxon>Mortierellales</taxon>
        <taxon>Mortierellaceae</taxon>
        <taxon>Lunasporangiospora</taxon>
    </lineage>
</organism>
<keyword evidence="2" id="KW-1185">Reference proteome</keyword>